<evidence type="ECO:0000313" key="2">
    <source>
        <dbReference type="EMBL" id="RXJ50081.1"/>
    </source>
</evidence>
<dbReference type="SUPFAM" id="SSF160387">
    <property type="entry name" value="NosL/MerB-like"/>
    <property type="match status" value="1"/>
</dbReference>
<feature type="signal peptide" evidence="1">
    <location>
        <begin position="1"/>
        <end position="21"/>
    </location>
</feature>
<evidence type="ECO:0000313" key="3">
    <source>
        <dbReference type="Proteomes" id="UP000289792"/>
    </source>
</evidence>
<dbReference type="EMBL" id="SDDZ01000004">
    <property type="protein sequence ID" value="RXJ50081.1"/>
    <property type="molecule type" value="Genomic_DNA"/>
</dbReference>
<reference evidence="2 3" key="1">
    <citation type="submission" date="2019-01" db="EMBL/GenBank/DDBJ databases">
        <title>Genome sequence of the Antarctic species Gelidibacter gilvus ACAM 158(T).</title>
        <authorList>
            <person name="Bowman J.P."/>
        </authorList>
    </citation>
    <scope>NUCLEOTIDE SEQUENCE [LARGE SCALE GENOMIC DNA]</scope>
    <source>
        <strain evidence="2 3">IC158</strain>
    </source>
</reference>
<dbReference type="AlphaFoldDB" id="A0A4Q0XFT4"/>
<dbReference type="OrthoDB" id="9792749at2"/>
<dbReference type="Pfam" id="PF05573">
    <property type="entry name" value="NosL"/>
    <property type="match status" value="1"/>
</dbReference>
<evidence type="ECO:0008006" key="4">
    <source>
        <dbReference type="Google" id="ProtNLM"/>
    </source>
</evidence>
<proteinExistence type="predicted"/>
<name>A0A4Q0XFT4_9FLAO</name>
<gene>
    <name evidence="2" type="ORF">ESZ48_08810</name>
</gene>
<feature type="chain" id="PRO_5020503918" description="Copper-binding protein" evidence="1">
    <location>
        <begin position="22"/>
        <end position="146"/>
    </location>
</feature>
<dbReference type="Proteomes" id="UP000289792">
    <property type="component" value="Unassembled WGS sequence"/>
</dbReference>
<organism evidence="2 3">
    <name type="scientific">Gelidibacter gilvus</name>
    <dbReference type="NCBI Taxonomy" id="59602"/>
    <lineage>
        <taxon>Bacteria</taxon>
        <taxon>Pseudomonadati</taxon>
        <taxon>Bacteroidota</taxon>
        <taxon>Flavobacteriia</taxon>
        <taxon>Flavobacteriales</taxon>
        <taxon>Flavobacteriaceae</taxon>
        <taxon>Gelidibacter</taxon>
    </lineage>
</organism>
<dbReference type="InterPro" id="IPR008719">
    <property type="entry name" value="N2O_reductase_NosL"/>
</dbReference>
<dbReference type="RefSeq" id="WP_129016979.1">
    <property type="nucleotide sequence ID" value="NZ_SDDZ01000004.1"/>
</dbReference>
<keyword evidence="3" id="KW-1185">Reference proteome</keyword>
<dbReference type="PANTHER" id="PTHR41247:SF1">
    <property type="entry name" value="HTH-TYPE TRANSCRIPTIONAL REPRESSOR YCNK"/>
    <property type="match status" value="1"/>
</dbReference>
<dbReference type="PANTHER" id="PTHR41247">
    <property type="entry name" value="HTH-TYPE TRANSCRIPTIONAL REPRESSOR YCNK"/>
    <property type="match status" value="1"/>
</dbReference>
<keyword evidence="1" id="KW-0732">Signal</keyword>
<evidence type="ECO:0000256" key="1">
    <source>
        <dbReference type="SAM" id="SignalP"/>
    </source>
</evidence>
<protein>
    <recommendedName>
        <fullName evidence="4">Copper-binding protein</fullName>
    </recommendedName>
</protein>
<sequence>MKQFFFLSIISLLLASCNVSPQPINYGSDACHFCDMTIVDKQHASQVVTSKGKAYKYDAIECMVHSIQDEFKDTEMAYYLVADFQAPGELVDATNATYLVSEQLQSPMGENLSAFANEEAGKKAQEKFTGDIYSWKEIQDHLKIIK</sequence>
<dbReference type="PROSITE" id="PS51257">
    <property type="entry name" value="PROKAR_LIPOPROTEIN"/>
    <property type="match status" value="1"/>
</dbReference>
<comment type="caution">
    <text evidence="2">The sequence shown here is derived from an EMBL/GenBank/DDBJ whole genome shotgun (WGS) entry which is preliminary data.</text>
</comment>
<accession>A0A4Q0XFT4</accession>